<evidence type="ECO:0000256" key="3">
    <source>
        <dbReference type="ARBA" id="ARBA00022832"/>
    </source>
</evidence>
<evidence type="ECO:0000313" key="8">
    <source>
        <dbReference type="Proteomes" id="UP000542742"/>
    </source>
</evidence>
<gene>
    <name evidence="7" type="ORF">BKA14_004428</name>
</gene>
<dbReference type="EMBL" id="JACHMF010000001">
    <property type="protein sequence ID" value="MBB4694280.1"/>
    <property type="molecule type" value="Genomic_DNA"/>
</dbReference>
<sequence>MAVEVPYRSIPDMFFKRVAATPNGQAFAVPNADDTGMVWFTWAQVGERASAIAAGLRDLGVGLEDRVAILSGTRFEWVLADLGINCAGAATTTVYPTTEPEDASYIVANSGSKVLIAENAKQALKIAGVDTDVTNVVLIDGPADAGATPPQMTLADLEVRGAAVLRERPTLIDEVVESIGPEHLATLIYTSGTTGRPKGVQLLHAGWTWEGVAQQDLGLFESTDLQYLWLPLSHSFGKTLLCGIIHVGVPTYVDGRVDKLVDMLSVVKPTLMCAAPRIFEKVYNKTVTTALAGSGAKVKIFHWAVATGKQKVALEQAGKPLPGALKLKYSVAEKLVFSKLQTRLGGRLRVLVSGSAPLSREIAEFFAAANLPIMEGYGLTESSAANFVNRLNKLKIGTVGLPLGDLECKIDADGEVLLRGKPVMRGYHDLPQETAEAFTEDGFLRTGDIGEVDADGFLKITDRKKDLVKTSGGKYIAPSAIEGQFKAVCPYTSQAVVVGQARNFVTMLISLDEDAIKGWAANGPLAGKSYEEIVAAPETEKMVEGYVAELNAKLNRWETIKKFAILPRDLSIEAGEITPSMKIKRRSVEANFAEQIDKMYAGSLAQI</sequence>
<dbReference type="PROSITE" id="PS00455">
    <property type="entry name" value="AMP_BINDING"/>
    <property type="match status" value="1"/>
</dbReference>
<comment type="caution">
    <text evidence="7">The sequence shown here is derived from an EMBL/GenBank/DDBJ whole genome shotgun (WGS) entry which is preliminary data.</text>
</comment>
<accession>A0A7W7CVJ8</accession>
<dbReference type="Gene3D" id="3.40.50.12780">
    <property type="entry name" value="N-terminal domain of ligase-like"/>
    <property type="match status" value="1"/>
</dbReference>
<protein>
    <recommendedName>
        <fullName evidence="5">Acyl-CoA synthetase</fullName>
    </recommendedName>
</protein>
<dbReference type="InterPro" id="IPR020845">
    <property type="entry name" value="AMP-binding_CS"/>
</dbReference>
<evidence type="ECO:0000313" key="7">
    <source>
        <dbReference type="EMBL" id="MBB4694280.1"/>
    </source>
</evidence>
<organism evidence="7 8">
    <name type="scientific">Paractinoplanes abujensis</name>
    <dbReference type="NCBI Taxonomy" id="882441"/>
    <lineage>
        <taxon>Bacteria</taxon>
        <taxon>Bacillati</taxon>
        <taxon>Actinomycetota</taxon>
        <taxon>Actinomycetes</taxon>
        <taxon>Micromonosporales</taxon>
        <taxon>Micromonosporaceae</taxon>
        <taxon>Paractinoplanes</taxon>
    </lineage>
</organism>
<keyword evidence="4" id="KW-0443">Lipid metabolism</keyword>
<proteinExistence type="inferred from homology"/>
<keyword evidence="2 7" id="KW-0436">Ligase</keyword>
<dbReference type="Pfam" id="PF23562">
    <property type="entry name" value="AMP-binding_C_3"/>
    <property type="match status" value="1"/>
</dbReference>
<dbReference type="CDD" id="cd05907">
    <property type="entry name" value="VL_LC_FACS_like"/>
    <property type="match status" value="1"/>
</dbReference>
<evidence type="ECO:0000256" key="2">
    <source>
        <dbReference type="ARBA" id="ARBA00022598"/>
    </source>
</evidence>
<dbReference type="PANTHER" id="PTHR43272:SF32">
    <property type="entry name" value="AMP-DEPENDENT SYNTHETASE_LIGASE DOMAIN-CONTAINING PROTEIN"/>
    <property type="match status" value="1"/>
</dbReference>
<reference evidence="7 8" key="1">
    <citation type="submission" date="2020-08" db="EMBL/GenBank/DDBJ databases">
        <title>Sequencing the genomes of 1000 actinobacteria strains.</title>
        <authorList>
            <person name="Klenk H.-P."/>
        </authorList>
    </citation>
    <scope>NUCLEOTIDE SEQUENCE [LARGE SCALE GENOMIC DNA]</scope>
    <source>
        <strain evidence="7 8">DSM 45518</strain>
    </source>
</reference>
<keyword evidence="8" id="KW-1185">Reference proteome</keyword>
<evidence type="ECO:0000256" key="5">
    <source>
        <dbReference type="ARBA" id="ARBA00032875"/>
    </source>
</evidence>
<evidence type="ECO:0000259" key="6">
    <source>
        <dbReference type="Pfam" id="PF00501"/>
    </source>
</evidence>
<dbReference type="Pfam" id="PF00501">
    <property type="entry name" value="AMP-binding"/>
    <property type="match status" value="1"/>
</dbReference>
<dbReference type="RefSeq" id="WP_184952785.1">
    <property type="nucleotide sequence ID" value="NZ_BOMC01000038.1"/>
</dbReference>
<evidence type="ECO:0000256" key="1">
    <source>
        <dbReference type="ARBA" id="ARBA00006432"/>
    </source>
</evidence>
<dbReference type="SUPFAM" id="SSF56801">
    <property type="entry name" value="Acetyl-CoA synthetase-like"/>
    <property type="match status" value="1"/>
</dbReference>
<name>A0A7W7CVJ8_9ACTN</name>
<dbReference type="Proteomes" id="UP000542742">
    <property type="component" value="Unassembled WGS sequence"/>
</dbReference>
<feature type="domain" description="AMP-dependent synthetase/ligase" evidence="6">
    <location>
        <begin position="16"/>
        <end position="428"/>
    </location>
</feature>
<dbReference type="AlphaFoldDB" id="A0A7W7CVJ8"/>
<dbReference type="InterPro" id="IPR000873">
    <property type="entry name" value="AMP-dep_synth/lig_dom"/>
</dbReference>
<dbReference type="GO" id="GO:0004467">
    <property type="term" value="F:long-chain fatty acid-CoA ligase activity"/>
    <property type="evidence" value="ECO:0007669"/>
    <property type="project" value="TreeGrafter"/>
</dbReference>
<evidence type="ECO:0000256" key="4">
    <source>
        <dbReference type="ARBA" id="ARBA00023098"/>
    </source>
</evidence>
<keyword evidence="3" id="KW-0276">Fatty acid metabolism</keyword>
<comment type="similarity">
    <text evidence="1">Belongs to the ATP-dependent AMP-binding enzyme family.</text>
</comment>
<dbReference type="PANTHER" id="PTHR43272">
    <property type="entry name" value="LONG-CHAIN-FATTY-ACID--COA LIGASE"/>
    <property type="match status" value="1"/>
</dbReference>
<dbReference type="GO" id="GO:0016020">
    <property type="term" value="C:membrane"/>
    <property type="evidence" value="ECO:0007669"/>
    <property type="project" value="TreeGrafter"/>
</dbReference>
<dbReference type="InterPro" id="IPR042099">
    <property type="entry name" value="ANL_N_sf"/>
</dbReference>